<accession>A0ABQ0WYA4</accession>
<dbReference type="RefSeq" id="WP_057730221.1">
    <property type="nucleotide sequence ID" value="NZ_BJZK01000028.1"/>
</dbReference>
<proteinExistence type="predicted"/>
<sequence>MDNDDLYEALSIYAVPVKVHPQLNVLDGGKKNALNEVIPFTRDDLTDDSNVESYNDPVVPRSSSAVLSAMMAQSLGGGGNTIPREYAWYSEREFRVGTLVECKGHIFQIDEVAPNDNTANIFVYYLKGDDALEPAV</sequence>
<gene>
    <name evidence="1" type="ORF">LZY01_19820</name>
</gene>
<reference evidence="1 2" key="1">
    <citation type="submission" date="2019-07" db="EMBL/GenBank/DDBJ databases">
        <title>Whole genome shotgun sequence of Lactobacillus zymae NBRC 107157.</title>
        <authorList>
            <person name="Hosoyama A."/>
            <person name="Uohara A."/>
            <person name="Ohji S."/>
            <person name="Ichikawa N."/>
        </authorList>
    </citation>
    <scope>NUCLEOTIDE SEQUENCE [LARGE SCALE GENOMIC DNA]</scope>
    <source>
        <strain evidence="1 2">NBRC 107157</strain>
    </source>
</reference>
<evidence type="ECO:0008006" key="3">
    <source>
        <dbReference type="Google" id="ProtNLM"/>
    </source>
</evidence>
<name>A0ABQ0WYA4_9LACO</name>
<protein>
    <recommendedName>
        <fullName evidence="3">Phage protein</fullName>
    </recommendedName>
</protein>
<evidence type="ECO:0000313" key="1">
    <source>
        <dbReference type="EMBL" id="GEO72814.1"/>
    </source>
</evidence>
<dbReference type="EMBL" id="BJZK01000028">
    <property type="protein sequence ID" value="GEO72814.1"/>
    <property type="molecule type" value="Genomic_DNA"/>
</dbReference>
<organism evidence="1 2">
    <name type="scientific">Levilactobacillus zymae</name>
    <dbReference type="NCBI Taxonomy" id="267363"/>
    <lineage>
        <taxon>Bacteria</taxon>
        <taxon>Bacillati</taxon>
        <taxon>Bacillota</taxon>
        <taxon>Bacilli</taxon>
        <taxon>Lactobacillales</taxon>
        <taxon>Lactobacillaceae</taxon>
        <taxon>Levilactobacillus</taxon>
    </lineage>
</organism>
<dbReference type="Proteomes" id="UP000321794">
    <property type="component" value="Unassembled WGS sequence"/>
</dbReference>
<evidence type="ECO:0000313" key="2">
    <source>
        <dbReference type="Proteomes" id="UP000321794"/>
    </source>
</evidence>
<keyword evidence="2" id="KW-1185">Reference proteome</keyword>
<comment type="caution">
    <text evidence="1">The sequence shown here is derived from an EMBL/GenBank/DDBJ whole genome shotgun (WGS) entry which is preliminary data.</text>
</comment>